<organism evidence="2 3">
    <name type="scientific">Luteimonas aestuarii</name>
    <dbReference type="NCBI Taxonomy" id="453837"/>
    <lineage>
        <taxon>Bacteria</taxon>
        <taxon>Pseudomonadati</taxon>
        <taxon>Pseudomonadota</taxon>
        <taxon>Gammaproteobacteria</taxon>
        <taxon>Lysobacterales</taxon>
        <taxon>Lysobacteraceae</taxon>
        <taxon>Luteimonas</taxon>
    </lineage>
</organism>
<protein>
    <submittedName>
        <fullName evidence="2">General secretion pathway protein GspL</fullName>
    </submittedName>
</protein>
<dbReference type="Pfam" id="PF05137">
    <property type="entry name" value="PilN"/>
    <property type="match status" value="1"/>
</dbReference>
<dbReference type="SUPFAM" id="SSF53067">
    <property type="entry name" value="Actin-like ATPase domain"/>
    <property type="match status" value="1"/>
</dbReference>
<dbReference type="OrthoDB" id="5621075at2"/>
<accession>A0A4R5TKP9</accession>
<dbReference type="AlphaFoldDB" id="A0A4R5TKP9"/>
<evidence type="ECO:0000313" key="3">
    <source>
        <dbReference type="Proteomes" id="UP000294796"/>
    </source>
</evidence>
<evidence type="ECO:0000313" key="2">
    <source>
        <dbReference type="EMBL" id="TDK20629.1"/>
    </source>
</evidence>
<dbReference type="Proteomes" id="UP000294796">
    <property type="component" value="Unassembled WGS sequence"/>
</dbReference>
<dbReference type="PANTHER" id="PTHR40278:SF1">
    <property type="entry name" value="DNA UTILIZATION PROTEIN HOFN"/>
    <property type="match status" value="1"/>
</dbReference>
<dbReference type="InterPro" id="IPR052534">
    <property type="entry name" value="Extracell_DNA_Util/SecSys_Comp"/>
</dbReference>
<evidence type="ECO:0000256" key="1">
    <source>
        <dbReference type="SAM" id="Phobius"/>
    </source>
</evidence>
<name>A0A4R5TKP9_9GAMM</name>
<proteinExistence type="predicted"/>
<dbReference type="Gene3D" id="3.30.420.380">
    <property type="match status" value="1"/>
</dbReference>
<dbReference type="RefSeq" id="WP_133323551.1">
    <property type="nucleotide sequence ID" value="NZ_SMTF01000018.1"/>
</dbReference>
<dbReference type="InterPro" id="IPR007813">
    <property type="entry name" value="PilN"/>
</dbReference>
<dbReference type="EMBL" id="SMTF01000018">
    <property type="protein sequence ID" value="TDK20629.1"/>
    <property type="molecule type" value="Genomic_DNA"/>
</dbReference>
<reference evidence="2 3" key="1">
    <citation type="submission" date="2019-03" db="EMBL/GenBank/DDBJ databases">
        <title>Luteimonas zhaokaii sp.nov., isolated from the rectal contents of Plateau pika in Yushu, Qinghai Province, China.</title>
        <authorList>
            <person name="Zhang G."/>
        </authorList>
    </citation>
    <scope>NUCLEOTIDE SEQUENCE [LARGE SCALE GENOMIC DNA]</scope>
    <source>
        <strain evidence="2 3">B9</strain>
    </source>
</reference>
<sequence length="393" mass="42799">MAAVDPAQPQAQGLSGRWRRIDAGLRPRLSGFWHWWTGALAAWLPARVRDLLGWIPQRLLFRRVDTQVTLSMLRGGGVRSTAALPLADLHASVADPLAGLLAQRHADVPRWLVLPAAMVLRRSLTLPAAAADRLRDVLAFEIDRQTPFTAADVHHDARLLARRGDGQLDVELVVVPKAAVNAELDVLGPIAATLAGVDVDDGRGGTLGVNLLPTARQLRREDPWRKWNLVFAAVAVLALAAGLWQMLDNRRTAADLFAQQVDEQVRQARGAAVEQRRLLNLVEGTRFLQDTRAGLPTTVEVVDELARRLPDNTYLEKLSIEGDRILLIGLSGEASSLVQQLEGSALWRNAALAGALQPDPRTRRDRFTLTAQRVVRGADSPGAPDNAGVANAR</sequence>
<dbReference type="InterPro" id="IPR043129">
    <property type="entry name" value="ATPase_NBD"/>
</dbReference>
<dbReference type="PANTHER" id="PTHR40278">
    <property type="entry name" value="DNA UTILIZATION PROTEIN HOFN"/>
    <property type="match status" value="1"/>
</dbReference>
<keyword evidence="1" id="KW-0472">Membrane</keyword>
<feature type="transmembrane region" description="Helical" evidence="1">
    <location>
        <begin position="227"/>
        <end position="247"/>
    </location>
</feature>
<keyword evidence="1" id="KW-0812">Transmembrane</keyword>
<keyword evidence="1" id="KW-1133">Transmembrane helix</keyword>
<keyword evidence="3" id="KW-1185">Reference proteome</keyword>
<gene>
    <name evidence="2" type="ORF">E2F46_15570</name>
</gene>
<comment type="caution">
    <text evidence="2">The sequence shown here is derived from an EMBL/GenBank/DDBJ whole genome shotgun (WGS) entry which is preliminary data.</text>
</comment>